<dbReference type="InterPro" id="IPR004089">
    <property type="entry name" value="MCPsignal_dom"/>
</dbReference>
<evidence type="ECO:0000256" key="4">
    <source>
        <dbReference type="SAM" id="Coils"/>
    </source>
</evidence>
<name>A0A6J4CYV9_9HELI</name>
<evidence type="ECO:0008006" key="10">
    <source>
        <dbReference type="Google" id="ProtNLM"/>
    </source>
</evidence>
<dbReference type="CDD" id="cd06225">
    <property type="entry name" value="HAMP"/>
    <property type="match status" value="1"/>
</dbReference>
<dbReference type="GO" id="GO:0004888">
    <property type="term" value="F:transmembrane signaling receptor activity"/>
    <property type="evidence" value="ECO:0007669"/>
    <property type="project" value="InterPro"/>
</dbReference>
<dbReference type="PANTHER" id="PTHR32089:SF114">
    <property type="entry name" value="METHYL-ACCEPTING CHEMOTAXIS PROTEIN MCPB"/>
    <property type="match status" value="1"/>
</dbReference>
<feature type="domain" description="HAMP" evidence="7">
    <location>
        <begin position="202"/>
        <end position="257"/>
    </location>
</feature>
<evidence type="ECO:0000313" key="9">
    <source>
        <dbReference type="Proteomes" id="UP000317935"/>
    </source>
</evidence>
<feature type="transmembrane region" description="Helical" evidence="5">
    <location>
        <begin position="182"/>
        <end position="206"/>
    </location>
</feature>
<dbReference type="GO" id="GO:0016020">
    <property type="term" value="C:membrane"/>
    <property type="evidence" value="ECO:0007669"/>
    <property type="project" value="InterPro"/>
</dbReference>
<dbReference type="PROSITE" id="PS50885">
    <property type="entry name" value="HAMP"/>
    <property type="match status" value="1"/>
</dbReference>
<keyword evidence="4" id="KW-0175">Coiled coil</keyword>
<protein>
    <recommendedName>
        <fullName evidence="10">Methyl-accepting chemotaxis protein</fullName>
    </recommendedName>
</protein>
<evidence type="ECO:0000256" key="3">
    <source>
        <dbReference type="PROSITE-ProRule" id="PRU00284"/>
    </source>
</evidence>
<dbReference type="SMART" id="SM00304">
    <property type="entry name" value="HAMP"/>
    <property type="match status" value="1"/>
</dbReference>
<proteinExistence type="inferred from homology"/>
<dbReference type="Gene3D" id="3.30.450.290">
    <property type="match status" value="1"/>
</dbReference>
<feature type="coiled-coil region" evidence="4">
    <location>
        <begin position="284"/>
        <end position="311"/>
    </location>
</feature>
<dbReference type="AlphaFoldDB" id="A0A6J4CYV9"/>
<dbReference type="SUPFAM" id="SSF58104">
    <property type="entry name" value="Methyl-accepting chemotaxis protein (MCP) signaling domain"/>
    <property type="match status" value="1"/>
</dbReference>
<evidence type="ECO:0000259" key="7">
    <source>
        <dbReference type="PROSITE" id="PS50885"/>
    </source>
</evidence>
<dbReference type="PROSITE" id="PS50111">
    <property type="entry name" value="CHEMOTAXIS_TRANSDUC_2"/>
    <property type="match status" value="1"/>
</dbReference>
<evidence type="ECO:0000313" key="8">
    <source>
        <dbReference type="EMBL" id="BCD70334.1"/>
    </source>
</evidence>
<dbReference type="Pfam" id="PF00015">
    <property type="entry name" value="MCPsignal"/>
    <property type="match status" value="1"/>
</dbReference>
<dbReference type="GO" id="GO:0006935">
    <property type="term" value="P:chemotaxis"/>
    <property type="evidence" value="ECO:0007669"/>
    <property type="project" value="InterPro"/>
</dbReference>
<accession>A0A6J4CYV9</accession>
<evidence type="ECO:0000256" key="2">
    <source>
        <dbReference type="ARBA" id="ARBA00029447"/>
    </source>
</evidence>
<dbReference type="SMART" id="SM00283">
    <property type="entry name" value="MA"/>
    <property type="match status" value="1"/>
</dbReference>
<dbReference type="PRINTS" id="PR00260">
    <property type="entry name" value="CHEMTRNSDUCR"/>
</dbReference>
<dbReference type="EMBL" id="AP019774">
    <property type="protein sequence ID" value="BCD70334.1"/>
    <property type="molecule type" value="Genomic_DNA"/>
</dbReference>
<evidence type="ECO:0000256" key="5">
    <source>
        <dbReference type="SAM" id="Phobius"/>
    </source>
</evidence>
<dbReference type="Proteomes" id="UP000317935">
    <property type="component" value="Chromosome"/>
</dbReference>
<dbReference type="Gene3D" id="1.10.287.950">
    <property type="entry name" value="Methyl-accepting chemotaxis protein"/>
    <property type="match status" value="1"/>
</dbReference>
<feature type="transmembrane region" description="Helical" evidence="5">
    <location>
        <begin position="12"/>
        <end position="31"/>
    </location>
</feature>
<keyword evidence="5" id="KW-0472">Membrane</keyword>
<gene>
    <name evidence="8" type="ORF">SNTW_09790</name>
</gene>
<dbReference type="InterPro" id="IPR003660">
    <property type="entry name" value="HAMP_dom"/>
</dbReference>
<dbReference type="InterPro" id="IPR004090">
    <property type="entry name" value="Chemotax_Me-accpt_rcpt"/>
</dbReference>
<comment type="similarity">
    <text evidence="2">Belongs to the methyl-accepting chemotaxis (MCP) protein family.</text>
</comment>
<feature type="domain" description="Methyl-accepting transducer" evidence="6">
    <location>
        <begin position="262"/>
        <end position="505"/>
    </location>
</feature>
<keyword evidence="5" id="KW-0812">Transmembrane</keyword>
<reference evidence="8 9" key="1">
    <citation type="submission" date="2019-06" db="EMBL/GenBank/DDBJ databases">
        <title>Complete genome sequence of Helicobacter suis SNTW101c.</title>
        <authorList>
            <person name="Rimbara E."/>
            <person name="Suzuki M."/>
            <person name="Matsui H."/>
            <person name="Nakamura M."/>
            <person name="Mori S."/>
            <person name="Shibayama K."/>
        </authorList>
    </citation>
    <scope>NUCLEOTIDE SEQUENCE [LARGE SCALE GENOMIC DNA]</scope>
    <source>
        <strain evidence="8 9">SNTW101c</strain>
    </source>
</reference>
<evidence type="ECO:0000256" key="1">
    <source>
        <dbReference type="ARBA" id="ARBA00023224"/>
    </source>
</evidence>
<evidence type="ECO:0000259" key="6">
    <source>
        <dbReference type="PROSITE" id="PS50111"/>
    </source>
</evidence>
<dbReference type="PANTHER" id="PTHR32089">
    <property type="entry name" value="METHYL-ACCEPTING CHEMOTAXIS PROTEIN MCPB"/>
    <property type="match status" value="1"/>
</dbReference>
<sequence>MLEMLSSSRTRTVLYLVVLLGLFTFFIFMIVKRDYANLTEIQGRMVAQSVNASIINTIVQAITVGTTKAIYKAIDDSNKLPGVEMKFYPGEPDIRLFGLNQTFTKDPQILKFFQNPKTPQEIFMHGEGENKKVVVLQPLVGDAQCVSCHTNNKPGDMIGVMEVKLSLKESYNNAKTFSTKTLIWMIGISLGITILLAVVVQINVIVPLARFRDTAKNLVSSKEADLTKRLNIQTKDEIGIVAGFIDQFFDKIARIIRVGKQIVDDNNRTGEALEKSTVILRQAAQKEANTMQSLRNINREVEESLQIAQGNLSETIANLNTTDVTLNEFIAKIQKSVDLILASVQSQQEIATDSTALVQHATEIKSVLSIIEEIANQTNLLALNAAIEAARAGEHGRGFAVVADEVRNLASKTQKSLGEITAMVNMVTQSIENMGERVQSVATQSQEVSDKTSLLITDAKSAKDNLTLTKQKSQDTVSQNETVLAKMEELSRVIDDFSKTFVEIGEIRKELGNCNTQMITNNQELGKEFNKFKV</sequence>
<keyword evidence="1 3" id="KW-0807">Transducer</keyword>
<dbReference type="GO" id="GO:0007165">
    <property type="term" value="P:signal transduction"/>
    <property type="evidence" value="ECO:0007669"/>
    <property type="project" value="UniProtKB-KW"/>
</dbReference>
<organism evidence="8 9">
    <name type="scientific">Helicobacter suis</name>
    <dbReference type="NCBI Taxonomy" id="104628"/>
    <lineage>
        <taxon>Bacteria</taxon>
        <taxon>Pseudomonadati</taxon>
        <taxon>Campylobacterota</taxon>
        <taxon>Epsilonproteobacteria</taxon>
        <taxon>Campylobacterales</taxon>
        <taxon>Helicobacteraceae</taxon>
        <taxon>Helicobacter</taxon>
    </lineage>
</organism>
<keyword evidence="5" id="KW-1133">Transmembrane helix</keyword>